<name>B2IE75_BEII9</name>
<dbReference type="eggNOG" id="COG0400">
    <property type="taxonomic scope" value="Bacteria"/>
</dbReference>
<evidence type="ECO:0000259" key="3">
    <source>
        <dbReference type="Pfam" id="PF02230"/>
    </source>
</evidence>
<dbReference type="Pfam" id="PF02230">
    <property type="entry name" value="Abhydrolase_2"/>
    <property type="match status" value="1"/>
</dbReference>
<organism evidence="4 5">
    <name type="scientific">Beijerinckia indica subsp. indica (strain ATCC 9039 / DSM 1715 / NCIMB 8712)</name>
    <dbReference type="NCBI Taxonomy" id="395963"/>
    <lineage>
        <taxon>Bacteria</taxon>
        <taxon>Pseudomonadati</taxon>
        <taxon>Pseudomonadota</taxon>
        <taxon>Alphaproteobacteria</taxon>
        <taxon>Hyphomicrobiales</taxon>
        <taxon>Beijerinckiaceae</taxon>
        <taxon>Beijerinckia</taxon>
    </lineage>
</organism>
<dbReference type="HOGENOM" id="CLU_049413_5_2_5"/>
<feature type="domain" description="Phospholipase/carboxylesterase/thioesterase" evidence="3">
    <location>
        <begin position="34"/>
        <end position="225"/>
    </location>
</feature>
<evidence type="ECO:0000313" key="4">
    <source>
        <dbReference type="EMBL" id="ACB94099.1"/>
    </source>
</evidence>
<dbReference type="PANTHER" id="PTHR10655">
    <property type="entry name" value="LYSOPHOSPHOLIPASE-RELATED"/>
    <property type="match status" value="1"/>
</dbReference>
<dbReference type="EMBL" id="CP001016">
    <property type="protein sequence ID" value="ACB94099.1"/>
    <property type="molecule type" value="Genomic_DNA"/>
</dbReference>
<dbReference type="InterPro" id="IPR050565">
    <property type="entry name" value="LYPA1-2/EST-like"/>
</dbReference>
<comment type="similarity">
    <text evidence="1">Belongs to the AB hydrolase superfamily. AB hydrolase 2 family.</text>
</comment>
<sequence>MDETAPDIVKPGLSRPDLEGRSYAPLSCGKTVYLVVLLHGLGVDGDDLIDIAVNWQPSLLKAEFLAMHAPFPFDQGPTGRQWYSVADRSPEKIMEGLRKAEGILNQFLDESLAKRRLDDRHLALVGFSQGAMVALHTGLRRRKIGAIVSFSGALHGAELLPAEIRSRPPVLLIHGNEDQVVPYERMTEAKAALKALDVPVKSMTRKGLGHSIDEVGIAAVGDFLHDSLVPKKAAHDEHDDHDH</sequence>
<evidence type="ECO:0000313" key="5">
    <source>
        <dbReference type="Proteomes" id="UP000001695"/>
    </source>
</evidence>
<dbReference type="SUPFAM" id="SSF53474">
    <property type="entry name" value="alpha/beta-Hydrolases"/>
    <property type="match status" value="1"/>
</dbReference>
<keyword evidence="5" id="KW-1185">Reference proteome</keyword>
<dbReference type="InterPro" id="IPR029058">
    <property type="entry name" value="AB_hydrolase_fold"/>
</dbReference>
<reference evidence="5" key="1">
    <citation type="submission" date="2008-03" db="EMBL/GenBank/DDBJ databases">
        <title>Complete sequence of chromosome of Beijerinckia indica subsp. indica ATCC 9039.</title>
        <authorList>
            <consortium name="US DOE Joint Genome Institute"/>
            <person name="Copeland A."/>
            <person name="Lucas S."/>
            <person name="Lapidus A."/>
            <person name="Glavina del Rio T."/>
            <person name="Dalin E."/>
            <person name="Tice H."/>
            <person name="Bruce D."/>
            <person name="Goodwin L."/>
            <person name="Pitluck S."/>
            <person name="LaButti K."/>
            <person name="Schmutz J."/>
            <person name="Larimer F."/>
            <person name="Land M."/>
            <person name="Hauser L."/>
            <person name="Kyrpides N."/>
            <person name="Mikhailova N."/>
            <person name="Dunfield P.F."/>
            <person name="Dedysh S.N."/>
            <person name="Liesack W."/>
            <person name="Saw J.H."/>
            <person name="Alam M."/>
            <person name="Chen Y."/>
            <person name="Murrell J.C."/>
            <person name="Richardson P."/>
        </authorList>
    </citation>
    <scope>NUCLEOTIDE SEQUENCE [LARGE SCALE GENOMIC DNA]</scope>
    <source>
        <strain evidence="5">ATCC 9039 / DSM 1715 / NCIMB 8712</strain>
    </source>
</reference>
<dbReference type="PANTHER" id="PTHR10655:SF17">
    <property type="entry name" value="LYSOPHOSPHOLIPASE-LIKE PROTEIN 1"/>
    <property type="match status" value="1"/>
</dbReference>
<dbReference type="RefSeq" id="WP_012383457.1">
    <property type="nucleotide sequence ID" value="NC_010581.1"/>
</dbReference>
<evidence type="ECO:0000256" key="1">
    <source>
        <dbReference type="ARBA" id="ARBA00006499"/>
    </source>
</evidence>
<keyword evidence="2" id="KW-0378">Hydrolase</keyword>
<dbReference type="OrthoDB" id="9801763at2"/>
<protein>
    <submittedName>
        <fullName evidence="4">Phospholipase/Carboxylesterase</fullName>
    </submittedName>
</protein>
<accession>B2IE75</accession>
<dbReference type="Proteomes" id="UP000001695">
    <property type="component" value="Chromosome"/>
</dbReference>
<dbReference type="GO" id="GO:0016787">
    <property type="term" value="F:hydrolase activity"/>
    <property type="evidence" value="ECO:0007669"/>
    <property type="project" value="UniProtKB-KW"/>
</dbReference>
<gene>
    <name evidence="4" type="ordered locus">Bind_0446</name>
</gene>
<dbReference type="InterPro" id="IPR003140">
    <property type="entry name" value="PLipase/COase/thioEstase"/>
</dbReference>
<dbReference type="AlphaFoldDB" id="B2IE75"/>
<proteinExistence type="inferred from homology"/>
<reference evidence="4 5" key="2">
    <citation type="journal article" date="2010" name="J. Bacteriol.">
        <title>Complete genome sequence of Beijerinckia indica subsp. indica.</title>
        <authorList>
            <person name="Tamas I."/>
            <person name="Dedysh S.N."/>
            <person name="Liesack W."/>
            <person name="Stott M.B."/>
            <person name="Alam M."/>
            <person name="Murrell J.C."/>
            <person name="Dunfield P.F."/>
        </authorList>
    </citation>
    <scope>NUCLEOTIDE SEQUENCE [LARGE SCALE GENOMIC DNA]</scope>
    <source>
        <strain evidence="5">ATCC 9039 / DSM 1715 / NCIMB 8712</strain>
    </source>
</reference>
<dbReference type="KEGG" id="bid:Bind_0446"/>
<dbReference type="Gene3D" id="3.40.50.1820">
    <property type="entry name" value="alpha/beta hydrolase"/>
    <property type="match status" value="1"/>
</dbReference>
<evidence type="ECO:0000256" key="2">
    <source>
        <dbReference type="ARBA" id="ARBA00022801"/>
    </source>
</evidence>